<evidence type="ECO:0000256" key="4">
    <source>
        <dbReference type="SAM" id="SignalP"/>
    </source>
</evidence>
<accession>A0A1G7TQ61</accession>
<evidence type="ECO:0000256" key="2">
    <source>
        <dbReference type="ARBA" id="ARBA00023136"/>
    </source>
</evidence>
<name>A0A1G7TQ61_9SPHI</name>
<dbReference type="PANTHER" id="PTHR40980:SF4">
    <property type="entry name" value="TONB-DEPENDENT RECEPTOR-LIKE BETA-BARREL DOMAIN-CONTAINING PROTEIN"/>
    <property type="match status" value="1"/>
</dbReference>
<protein>
    <submittedName>
        <fullName evidence="6">Outer membrane receptor proteins, mostly Fe transport</fullName>
    </submittedName>
</protein>
<evidence type="ECO:0000256" key="1">
    <source>
        <dbReference type="ARBA" id="ARBA00004442"/>
    </source>
</evidence>
<dbReference type="InterPro" id="IPR013783">
    <property type="entry name" value="Ig-like_fold"/>
</dbReference>
<dbReference type="Gene3D" id="2.170.130.10">
    <property type="entry name" value="TonB-dependent receptor, plug domain"/>
    <property type="match status" value="1"/>
</dbReference>
<reference evidence="7" key="1">
    <citation type="submission" date="2016-10" db="EMBL/GenBank/DDBJ databases">
        <authorList>
            <person name="Varghese N."/>
            <person name="Submissions S."/>
        </authorList>
    </citation>
    <scope>NUCLEOTIDE SEQUENCE [LARGE SCALE GENOMIC DNA]</scope>
    <source>
        <strain evidence="7">Gh-67</strain>
    </source>
</reference>
<keyword evidence="4" id="KW-0732">Signal</keyword>
<dbReference type="InterPro" id="IPR036942">
    <property type="entry name" value="Beta-barrel_TonB_sf"/>
</dbReference>
<feature type="domain" description="Outer membrane protein beta-barrel" evidence="5">
    <location>
        <begin position="377"/>
        <end position="776"/>
    </location>
</feature>
<keyword evidence="6" id="KW-0675">Receptor</keyword>
<feature type="signal peptide" evidence="4">
    <location>
        <begin position="1"/>
        <end position="19"/>
    </location>
</feature>
<dbReference type="GO" id="GO:0009279">
    <property type="term" value="C:cell outer membrane"/>
    <property type="evidence" value="ECO:0007669"/>
    <property type="project" value="UniProtKB-SubCell"/>
</dbReference>
<evidence type="ECO:0000313" key="7">
    <source>
        <dbReference type="Proteomes" id="UP000199705"/>
    </source>
</evidence>
<keyword evidence="3" id="KW-0998">Cell outer membrane</keyword>
<dbReference type="Gene3D" id="2.60.40.10">
    <property type="entry name" value="Immunoglobulins"/>
    <property type="match status" value="1"/>
</dbReference>
<sequence>MTRTLLLFLLALLPLGGFAQQFTLIVVKENAQPADGATIKLIQANKQVSMIVTNARGQARFQNITQGAFSFSVTYMGYQPRTTRSYTIAENIKQDTIRIQALSTVLKEVNITAKTPPVEVKQGKVIVNVDASVTNVGATVLEVLEKSPGVMVDRNGGISLQGKPGVLVMIDGKPTYLSGADLNNLLSSMSSTQVAQIELIANPTARYDASGNAGIINIKTKKNRQKGFNGSVTVTAAQGVYFKTNNTLTLNYRAGRVSTFFNYNISRQKYLTNLYALRKYTGADGATTATLDQPSHFTGTLLNNTAKAGLDYEVSPKTTVGIVLGGTMIHREGNNTASARWLNSSGAADSVIATDNANNSRFKNGQVSLSLRHAISKTQDISADADWLHYNITSDQNFNNRLQTTGGYNESTRANIPTGINILSGKADYTLKTDSDGQFQAGWKSAHSSTDNSAGYQNLNAGQWTDDLTRSNHFLYSENIHAIYTQWERKHKDISYQLGLRYEHTDYHAHQLGNVLQKDSAFSRNYGSFFPSGYFSYQADTANSFTLTVSRRIDRPVYQTLNPFYFIINKYTYQTGNPYILPQYSWNLELSHQYKNLLTTTLSYNNINNYFSQIFLSDPTLAGILLYTQGNVGRTYIIGVSEAVTASPTNWWTLTAQALYNYKKLSGFNGNHYTSDINQLNLNASNQFTMGKRFTGELSGFYTTRARNDVQERLYPTGQLSAGLGMSVLKKKATLKLSMRDIFYTNAMEGLTQFPNATEYFKIKRDSRVVVLAFTYRFGKTFKTAKRDNGATDEMQRVWNG</sequence>
<evidence type="ECO:0000256" key="3">
    <source>
        <dbReference type="ARBA" id="ARBA00023237"/>
    </source>
</evidence>
<proteinExistence type="predicted"/>
<comment type="subcellular location">
    <subcellularLocation>
        <location evidence="1">Cell outer membrane</location>
    </subcellularLocation>
</comment>
<keyword evidence="7" id="KW-1185">Reference proteome</keyword>
<dbReference type="Proteomes" id="UP000199705">
    <property type="component" value="Unassembled WGS sequence"/>
</dbReference>
<dbReference type="InterPro" id="IPR041700">
    <property type="entry name" value="OMP_b-brl_3"/>
</dbReference>
<dbReference type="SUPFAM" id="SSF49478">
    <property type="entry name" value="Cna protein B-type domain"/>
    <property type="match status" value="1"/>
</dbReference>
<gene>
    <name evidence="6" type="ORF">SAMN05192573_103225</name>
</gene>
<organism evidence="6 7">
    <name type="scientific">Mucilaginibacter gossypii</name>
    <dbReference type="NCBI Taxonomy" id="551996"/>
    <lineage>
        <taxon>Bacteria</taxon>
        <taxon>Pseudomonadati</taxon>
        <taxon>Bacteroidota</taxon>
        <taxon>Sphingobacteriia</taxon>
        <taxon>Sphingobacteriales</taxon>
        <taxon>Sphingobacteriaceae</taxon>
        <taxon>Mucilaginibacter</taxon>
    </lineage>
</organism>
<dbReference type="STRING" id="551996.SAMN05192573_103225"/>
<evidence type="ECO:0000313" key="6">
    <source>
        <dbReference type="EMBL" id="SDG37094.1"/>
    </source>
</evidence>
<dbReference type="Pfam" id="PF13620">
    <property type="entry name" value="CarboxypepD_reg"/>
    <property type="match status" value="1"/>
</dbReference>
<dbReference type="SUPFAM" id="SSF56935">
    <property type="entry name" value="Porins"/>
    <property type="match status" value="1"/>
</dbReference>
<keyword evidence="2" id="KW-0472">Membrane</keyword>
<dbReference type="RefSeq" id="WP_091164018.1">
    <property type="nucleotide sequence ID" value="NZ_FNCG01000003.1"/>
</dbReference>
<dbReference type="Pfam" id="PF14905">
    <property type="entry name" value="OMP_b-brl_3"/>
    <property type="match status" value="1"/>
</dbReference>
<dbReference type="PANTHER" id="PTHR40980">
    <property type="entry name" value="PLUG DOMAIN-CONTAINING PROTEIN"/>
    <property type="match status" value="1"/>
</dbReference>
<dbReference type="AlphaFoldDB" id="A0A1G7TQ61"/>
<dbReference type="Gene3D" id="2.40.170.20">
    <property type="entry name" value="TonB-dependent receptor, beta-barrel domain"/>
    <property type="match status" value="1"/>
</dbReference>
<dbReference type="InterPro" id="IPR037066">
    <property type="entry name" value="Plug_dom_sf"/>
</dbReference>
<feature type="chain" id="PRO_5011432366" evidence="4">
    <location>
        <begin position="20"/>
        <end position="801"/>
    </location>
</feature>
<dbReference type="EMBL" id="FNCG01000003">
    <property type="protein sequence ID" value="SDG37094.1"/>
    <property type="molecule type" value="Genomic_DNA"/>
</dbReference>
<evidence type="ECO:0000259" key="5">
    <source>
        <dbReference type="Pfam" id="PF14905"/>
    </source>
</evidence>